<accession>A0ABS1CRV3</accession>
<dbReference type="Gene3D" id="3.40.190.150">
    <property type="entry name" value="Bordetella uptake gene, domain 1"/>
    <property type="match status" value="1"/>
</dbReference>
<dbReference type="PIRSF" id="PIRSF017082">
    <property type="entry name" value="YflP"/>
    <property type="match status" value="1"/>
</dbReference>
<evidence type="ECO:0008006" key="5">
    <source>
        <dbReference type="Google" id="ProtNLM"/>
    </source>
</evidence>
<protein>
    <recommendedName>
        <fullName evidence="5">Tripartite-type tricarboxylate transporter, receptor component TctC</fullName>
    </recommendedName>
</protein>
<evidence type="ECO:0000313" key="3">
    <source>
        <dbReference type="EMBL" id="MBK1657179.1"/>
    </source>
</evidence>
<gene>
    <name evidence="3" type="ORF">CKO45_02910</name>
</gene>
<sequence>MTGRRRLLAAAALAPWPARAQGVPARPLRIIVPFAPGGSGDITARLIASHVEAATGQAVVVDNRPGANGVIGTMAVKQAAPDGHTLLLATTSTHSANPSTVRDLPYDPERDFVTVGFFGSNGAYLLVRADAPWRDVAGLVAAARAKPGGLFFGHFNASSRVPGELLGVMSGAPFQGVPYRAIGSAFADLFAGRLDLIFVDTTAGDAYVKQGQARALAITRQGRWDRWPELPALSETWPEFVLTGFLGIAAPAGTPPAALQRLNALVNAAILAEPARSRLLEFGFLPEALDLERIAALVRIEREKWSRFVRMAGIEPE</sequence>
<evidence type="ECO:0000256" key="1">
    <source>
        <dbReference type="ARBA" id="ARBA00006987"/>
    </source>
</evidence>
<dbReference type="PANTHER" id="PTHR42928:SF5">
    <property type="entry name" value="BLR1237 PROTEIN"/>
    <property type="match status" value="1"/>
</dbReference>
<name>A0ABS1CRV3_9PROT</name>
<comment type="similarity">
    <text evidence="1">Belongs to the UPF0065 (bug) family.</text>
</comment>
<dbReference type="Proteomes" id="UP000697995">
    <property type="component" value="Unassembled WGS sequence"/>
</dbReference>
<dbReference type="EMBL" id="NRSG01000011">
    <property type="protein sequence ID" value="MBK1657179.1"/>
    <property type="molecule type" value="Genomic_DNA"/>
</dbReference>
<dbReference type="InterPro" id="IPR042100">
    <property type="entry name" value="Bug_dom1"/>
</dbReference>
<dbReference type="InterPro" id="IPR005064">
    <property type="entry name" value="BUG"/>
</dbReference>
<proteinExistence type="inferred from homology"/>
<feature type="chain" id="PRO_5046305804" description="Tripartite-type tricarboxylate transporter, receptor component TctC" evidence="2">
    <location>
        <begin position="21"/>
        <end position="317"/>
    </location>
</feature>
<reference evidence="3 4" key="1">
    <citation type="journal article" date="2020" name="Microorganisms">
        <title>Osmotic Adaptation and Compatible Solute Biosynthesis of Phototrophic Bacteria as Revealed from Genome Analyses.</title>
        <authorList>
            <person name="Imhoff J.F."/>
            <person name="Rahn T."/>
            <person name="Kunzel S."/>
            <person name="Keller A."/>
            <person name="Neulinger S.C."/>
        </authorList>
    </citation>
    <scope>NUCLEOTIDE SEQUENCE [LARGE SCALE GENOMIC DNA]</scope>
    <source>
        <strain evidence="3 4">DSM 15382</strain>
    </source>
</reference>
<evidence type="ECO:0000256" key="2">
    <source>
        <dbReference type="SAM" id="SignalP"/>
    </source>
</evidence>
<dbReference type="CDD" id="cd07012">
    <property type="entry name" value="PBP2_Bug_TTT"/>
    <property type="match status" value="1"/>
</dbReference>
<keyword evidence="2" id="KW-0732">Signal</keyword>
<dbReference type="SUPFAM" id="SSF53850">
    <property type="entry name" value="Periplasmic binding protein-like II"/>
    <property type="match status" value="1"/>
</dbReference>
<dbReference type="Pfam" id="PF03401">
    <property type="entry name" value="TctC"/>
    <property type="match status" value="1"/>
</dbReference>
<comment type="caution">
    <text evidence="3">The sequence shown here is derived from an EMBL/GenBank/DDBJ whole genome shotgun (WGS) entry which is preliminary data.</text>
</comment>
<dbReference type="RefSeq" id="WP_133219876.1">
    <property type="nucleotide sequence ID" value="NZ_NRSG01000011.1"/>
</dbReference>
<keyword evidence="4" id="KW-1185">Reference proteome</keyword>
<dbReference type="PANTHER" id="PTHR42928">
    <property type="entry name" value="TRICARBOXYLATE-BINDING PROTEIN"/>
    <property type="match status" value="1"/>
</dbReference>
<organism evidence="3 4">
    <name type="scientific">Paracraurococcus ruber</name>
    <dbReference type="NCBI Taxonomy" id="77675"/>
    <lineage>
        <taxon>Bacteria</taxon>
        <taxon>Pseudomonadati</taxon>
        <taxon>Pseudomonadota</taxon>
        <taxon>Alphaproteobacteria</taxon>
        <taxon>Acetobacterales</taxon>
        <taxon>Roseomonadaceae</taxon>
        <taxon>Paracraurococcus</taxon>
    </lineage>
</organism>
<feature type="signal peptide" evidence="2">
    <location>
        <begin position="1"/>
        <end position="20"/>
    </location>
</feature>
<dbReference type="Gene3D" id="3.40.190.10">
    <property type="entry name" value="Periplasmic binding protein-like II"/>
    <property type="match status" value="1"/>
</dbReference>
<evidence type="ECO:0000313" key="4">
    <source>
        <dbReference type="Proteomes" id="UP000697995"/>
    </source>
</evidence>